<gene>
    <name evidence="10" type="ORF">AMAG_05347</name>
</gene>
<keyword evidence="5" id="KW-0732">Signal</keyword>
<dbReference type="Gene3D" id="3.40.30.10">
    <property type="entry name" value="Glutaredoxin"/>
    <property type="match status" value="1"/>
</dbReference>
<organism evidence="10 11">
    <name type="scientific">Allomyces macrogynus (strain ATCC 38327)</name>
    <name type="common">Allomyces javanicus var. macrogynus</name>
    <dbReference type="NCBI Taxonomy" id="578462"/>
    <lineage>
        <taxon>Eukaryota</taxon>
        <taxon>Fungi</taxon>
        <taxon>Fungi incertae sedis</taxon>
        <taxon>Blastocladiomycota</taxon>
        <taxon>Blastocladiomycetes</taxon>
        <taxon>Blastocladiales</taxon>
        <taxon>Blastocladiaceae</taxon>
        <taxon>Allomyces</taxon>
    </lineage>
</organism>
<evidence type="ECO:0000313" key="10">
    <source>
        <dbReference type="EMBL" id="KNE59899.1"/>
    </source>
</evidence>
<keyword evidence="7 9" id="KW-1133">Transmembrane helix</keyword>
<keyword evidence="11" id="KW-1185">Reference proteome</keyword>
<dbReference type="Proteomes" id="UP000054350">
    <property type="component" value="Unassembled WGS sequence"/>
</dbReference>
<dbReference type="OMA" id="IFQQMNL"/>
<dbReference type="PANTHER" id="PTHR12692">
    <property type="entry name" value="DOLICHYL-DIPHOSPHOOLIGOSACCHARIDE--PROTEIN GLYCOSYLTRANSFERASE-RELATED"/>
    <property type="match status" value="1"/>
</dbReference>
<dbReference type="GO" id="GO:0018279">
    <property type="term" value="P:protein N-linked glycosylation via asparagine"/>
    <property type="evidence" value="ECO:0007669"/>
    <property type="project" value="TreeGrafter"/>
</dbReference>
<proteinExistence type="inferred from homology"/>
<dbReference type="AlphaFoldDB" id="A0A0L0SBV3"/>
<keyword evidence="8 9" id="KW-0472">Membrane</keyword>
<keyword evidence="6" id="KW-0256">Endoplasmic reticulum</keyword>
<dbReference type="eggNOG" id="KOG2603">
    <property type="taxonomic scope" value="Eukaryota"/>
</dbReference>
<dbReference type="OrthoDB" id="67566at2759"/>
<comment type="subcellular location">
    <subcellularLocation>
        <location evidence="2">Endoplasmic reticulum membrane</location>
        <topology evidence="2">Multi-pass membrane protein</topology>
    </subcellularLocation>
</comment>
<evidence type="ECO:0000256" key="1">
    <source>
        <dbReference type="ARBA" id="ARBA00002791"/>
    </source>
</evidence>
<dbReference type="PANTHER" id="PTHR12692:SF0">
    <property type="entry name" value="GH11935P"/>
    <property type="match status" value="1"/>
</dbReference>
<reference evidence="10 11" key="1">
    <citation type="submission" date="2009-11" db="EMBL/GenBank/DDBJ databases">
        <title>Annotation of Allomyces macrogynus ATCC 38327.</title>
        <authorList>
            <consortium name="The Broad Institute Genome Sequencing Platform"/>
            <person name="Russ C."/>
            <person name="Cuomo C."/>
            <person name="Burger G."/>
            <person name="Gray M.W."/>
            <person name="Holland P.W.H."/>
            <person name="King N."/>
            <person name="Lang F.B.F."/>
            <person name="Roger A.J."/>
            <person name="Ruiz-Trillo I."/>
            <person name="Young S.K."/>
            <person name="Zeng Q."/>
            <person name="Gargeya S."/>
            <person name="Fitzgerald M."/>
            <person name="Haas B."/>
            <person name="Abouelleil A."/>
            <person name="Alvarado L."/>
            <person name="Arachchi H.M."/>
            <person name="Berlin A."/>
            <person name="Chapman S.B."/>
            <person name="Gearin G."/>
            <person name="Goldberg J."/>
            <person name="Griggs A."/>
            <person name="Gujja S."/>
            <person name="Hansen M."/>
            <person name="Heiman D."/>
            <person name="Howarth C."/>
            <person name="Larimer J."/>
            <person name="Lui A."/>
            <person name="MacDonald P.J.P."/>
            <person name="McCowen C."/>
            <person name="Montmayeur A."/>
            <person name="Murphy C."/>
            <person name="Neiman D."/>
            <person name="Pearson M."/>
            <person name="Priest M."/>
            <person name="Roberts A."/>
            <person name="Saif S."/>
            <person name="Shea T."/>
            <person name="Sisk P."/>
            <person name="Stolte C."/>
            <person name="Sykes S."/>
            <person name="Wortman J."/>
            <person name="Nusbaum C."/>
            <person name="Birren B."/>
        </authorList>
    </citation>
    <scope>NUCLEOTIDE SEQUENCE [LARGE SCALE GENOMIC DNA]</scope>
    <source>
        <strain evidence="10 11">ATCC 38327</strain>
    </source>
</reference>
<evidence type="ECO:0000256" key="5">
    <source>
        <dbReference type="ARBA" id="ARBA00022729"/>
    </source>
</evidence>
<dbReference type="InterPro" id="IPR021149">
    <property type="entry name" value="OligosaccharylTrfase_OST3/OST6"/>
</dbReference>
<feature type="transmembrane region" description="Helical" evidence="9">
    <location>
        <begin position="334"/>
        <end position="355"/>
    </location>
</feature>
<protein>
    <submittedName>
        <fullName evidence="10">Uncharacterized protein</fullName>
    </submittedName>
</protein>
<evidence type="ECO:0000256" key="3">
    <source>
        <dbReference type="ARBA" id="ARBA00009561"/>
    </source>
</evidence>
<feature type="transmembrane region" description="Helical" evidence="9">
    <location>
        <begin position="386"/>
        <end position="405"/>
    </location>
</feature>
<comment type="similarity">
    <text evidence="3">Belongs to the OST3/OST6 family.</text>
</comment>
<accession>A0A0L0SBV3</accession>
<evidence type="ECO:0000256" key="9">
    <source>
        <dbReference type="SAM" id="Phobius"/>
    </source>
</evidence>
<evidence type="ECO:0000256" key="2">
    <source>
        <dbReference type="ARBA" id="ARBA00004477"/>
    </source>
</evidence>
<dbReference type="EMBL" id="GG745335">
    <property type="protein sequence ID" value="KNE59899.1"/>
    <property type="molecule type" value="Genomic_DNA"/>
</dbReference>
<dbReference type="InterPro" id="IPR036249">
    <property type="entry name" value="Thioredoxin-like_sf"/>
</dbReference>
<dbReference type="GO" id="GO:0008250">
    <property type="term" value="C:oligosaccharyltransferase complex"/>
    <property type="evidence" value="ECO:0007669"/>
    <property type="project" value="TreeGrafter"/>
</dbReference>
<dbReference type="STRING" id="578462.A0A0L0SBV3"/>
<feature type="transmembrane region" description="Helical" evidence="9">
    <location>
        <begin position="119"/>
        <end position="139"/>
    </location>
</feature>
<evidence type="ECO:0000256" key="4">
    <source>
        <dbReference type="ARBA" id="ARBA00022692"/>
    </source>
</evidence>
<dbReference type="SUPFAM" id="SSF52833">
    <property type="entry name" value="Thioredoxin-like"/>
    <property type="match status" value="1"/>
</dbReference>
<sequence>MHRAAMKTRRGVAATLNKRAEPPAALPAARSQVGGGTITMGLAGPTRGSSRPRRAARCSWWWWFPPSRSTTSIVPPLLGARTSRCNTHYTERLPFLARQPLTLDLDMTGSFPSARGAALVRWMPILATLIVALLLSVAVPRADAYTMGFKHKKMASVTKESGVMILDANAFNVITEAPRNYSVVVVLTAMSPQIGCAACHQFEPEFKAVSYSRSKAPGQHPLYFASIDFESGREVFQRLGLQSAPNVFLYPATTGPFKLDDGGAPYLNYDLARRGVAAETLAEWLSSSINEPLPVTRPLDMTLVALGVAGVVVVGVTWRLLYRGIMTLISHRKTWGILSMALILAFTSGIMWNQIRKPPRFTSRQDGSIEYVAPAFQSQHGIETQMLAMMHGTCAVATLLLILAVPKIQSAMVQRGATITLVTLIVLVYSGVVHTFLVKNPGYPYRLL</sequence>
<dbReference type="Pfam" id="PF04756">
    <property type="entry name" value="OST3_OST6"/>
    <property type="match status" value="1"/>
</dbReference>
<evidence type="ECO:0000313" key="11">
    <source>
        <dbReference type="Proteomes" id="UP000054350"/>
    </source>
</evidence>
<dbReference type="VEuPathDB" id="FungiDB:AMAG_05347"/>
<feature type="transmembrane region" description="Helical" evidence="9">
    <location>
        <begin position="417"/>
        <end position="438"/>
    </location>
</feature>
<feature type="transmembrane region" description="Helical" evidence="9">
    <location>
        <begin position="301"/>
        <end position="322"/>
    </location>
</feature>
<keyword evidence="4 9" id="KW-0812">Transmembrane</keyword>
<evidence type="ECO:0000256" key="7">
    <source>
        <dbReference type="ARBA" id="ARBA00022989"/>
    </source>
</evidence>
<evidence type="ECO:0000256" key="6">
    <source>
        <dbReference type="ARBA" id="ARBA00022824"/>
    </source>
</evidence>
<evidence type="ECO:0000256" key="8">
    <source>
        <dbReference type="ARBA" id="ARBA00023136"/>
    </source>
</evidence>
<reference evidence="11" key="2">
    <citation type="submission" date="2009-11" db="EMBL/GenBank/DDBJ databases">
        <title>The Genome Sequence of Allomyces macrogynus strain ATCC 38327.</title>
        <authorList>
            <consortium name="The Broad Institute Genome Sequencing Platform"/>
            <person name="Russ C."/>
            <person name="Cuomo C."/>
            <person name="Shea T."/>
            <person name="Young S.K."/>
            <person name="Zeng Q."/>
            <person name="Koehrsen M."/>
            <person name="Haas B."/>
            <person name="Borodovsky M."/>
            <person name="Guigo R."/>
            <person name="Alvarado L."/>
            <person name="Berlin A."/>
            <person name="Borenstein D."/>
            <person name="Chen Z."/>
            <person name="Engels R."/>
            <person name="Freedman E."/>
            <person name="Gellesch M."/>
            <person name="Goldberg J."/>
            <person name="Griggs A."/>
            <person name="Gujja S."/>
            <person name="Heiman D."/>
            <person name="Hepburn T."/>
            <person name="Howarth C."/>
            <person name="Jen D."/>
            <person name="Larson L."/>
            <person name="Lewis B."/>
            <person name="Mehta T."/>
            <person name="Park D."/>
            <person name="Pearson M."/>
            <person name="Roberts A."/>
            <person name="Saif S."/>
            <person name="Shenoy N."/>
            <person name="Sisk P."/>
            <person name="Stolte C."/>
            <person name="Sykes S."/>
            <person name="Walk T."/>
            <person name="White J."/>
            <person name="Yandava C."/>
            <person name="Burger G."/>
            <person name="Gray M.W."/>
            <person name="Holland P.W.H."/>
            <person name="King N."/>
            <person name="Lang F.B.F."/>
            <person name="Roger A.J."/>
            <person name="Ruiz-Trillo I."/>
            <person name="Lander E."/>
            <person name="Nusbaum C."/>
        </authorList>
    </citation>
    <scope>NUCLEOTIDE SEQUENCE [LARGE SCALE GENOMIC DNA]</scope>
    <source>
        <strain evidence="11">ATCC 38327</strain>
    </source>
</reference>
<name>A0A0L0SBV3_ALLM3</name>
<comment type="function">
    <text evidence="1">Subunit of the oligosaccharyl transferase (OST) complex that catalyzes the initial transfer of a defined glycan (Glc(3)Man(9)GlcNAc(2) in eukaryotes) from the lipid carrier dolichol-pyrophosphate to an asparagine residue within an Asn-X-Ser/Thr consensus motif in nascent polypeptide chains, the first step in protein N-glycosylation. N-glycosylation occurs cotranslationally and the complex associates with the Sec61 complex at the channel-forming translocon complex that mediates protein translocation across the endoplasmic reticulum (ER). All subunits are required for a maximal enzyme activity.</text>
</comment>